<gene>
    <name evidence="7" type="ORF">BST99_12895</name>
</gene>
<dbReference type="Gene3D" id="1.10.40.30">
    <property type="entry name" value="Fumarase/aspartase (C-terminal domain)"/>
    <property type="match status" value="1"/>
</dbReference>
<dbReference type="Proteomes" id="UP000239366">
    <property type="component" value="Unassembled WGS sequence"/>
</dbReference>
<dbReference type="EC" id="4.3.2.1" evidence="3 5"/>
<dbReference type="Gene3D" id="1.20.200.10">
    <property type="entry name" value="Fumarase/aspartase (Central domain)"/>
    <property type="match status" value="1"/>
</dbReference>
<keyword evidence="8" id="KW-1185">Reference proteome</keyword>
<evidence type="ECO:0000256" key="4">
    <source>
        <dbReference type="ARBA" id="ARBA00022571"/>
    </source>
</evidence>
<keyword evidence="4" id="KW-0028">Amino-acid biosynthesis</keyword>
<dbReference type="Gene3D" id="1.10.275.10">
    <property type="entry name" value="Fumarase/aspartase (N-terminal domain)"/>
    <property type="match status" value="1"/>
</dbReference>
<dbReference type="InterPro" id="IPR009049">
    <property type="entry name" value="Argininosuccinate_lyase"/>
</dbReference>
<dbReference type="RefSeq" id="WP_105002162.1">
    <property type="nucleotide sequence ID" value="NZ_MQVX01000001.1"/>
</dbReference>
<comment type="pathway">
    <text evidence="2">Amino-acid biosynthesis; L-arginine biosynthesis; L-arginine from L-ornithine and carbamoyl phosphate: step 3/3.</text>
</comment>
<dbReference type="InterPro" id="IPR000362">
    <property type="entry name" value="Fumarate_lyase_fam"/>
</dbReference>
<protein>
    <recommendedName>
        <fullName evidence="3 5">Argininosuccinate lyase</fullName>
        <ecNumber evidence="3 5">4.3.2.1</ecNumber>
    </recommendedName>
</protein>
<evidence type="ECO:0000256" key="3">
    <source>
        <dbReference type="ARBA" id="ARBA00012338"/>
    </source>
</evidence>
<dbReference type="PRINTS" id="PR00149">
    <property type="entry name" value="FUMRATELYASE"/>
</dbReference>
<dbReference type="EMBL" id="MQVX01000001">
    <property type="protein sequence ID" value="PQJ16490.1"/>
    <property type="molecule type" value="Genomic_DNA"/>
</dbReference>
<feature type="domain" description="Fumarate lyase N-terminal" evidence="6">
    <location>
        <begin position="29"/>
        <end position="297"/>
    </location>
</feature>
<dbReference type="PANTHER" id="PTHR43814">
    <property type="entry name" value="ARGININOSUCCINATE LYASE"/>
    <property type="match status" value="1"/>
</dbReference>
<keyword evidence="4" id="KW-0055">Arginine biosynthesis</keyword>
<dbReference type="PROSITE" id="PS00163">
    <property type="entry name" value="FUMARATE_LYASES"/>
    <property type="match status" value="1"/>
</dbReference>
<name>A0A2S7T988_9FLAO</name>
<dbReference type="Pfam" id="PF00206">
    <property type="entry name" value="Lyase_1"/>
    <property type="match status" value="1"/>
</dbReference>
<dbReference type="PRINTS" id="PR00145">
    <property type="entry name" value="ARGSUCLYASE"/>
</dbReference>
<dbReference type="InterPro" id="IPR020557">
    <property type="entry name" value="Fumarate_lyase_CS"/>
</dbReference>
<proteinExistence type="predicted"/>
<evidence type="ECO:0000256" key="5">
    <source>
        <dbReference type="NCBIfam" id="TIGR00838"/>
    </source>
</evidence>
<dbReference type="UniPathway" id="UPA00068">
    <property type="reaction ID" value="UER00114"/>
</dbReference>
<dbReference type="OrthoDB" id="9769623at2"/>
<reference evidence="8" key="1">
    <citation type="submission" date="2016-11" db="EMBL/GenBank/DDBJ databases">
        <title>Trade-off between light-utilization and light-protection in marine flavobacteria.</title>
        <authorList>
            <person name="Kumagai Y."/>
            <person name="Yoshizawa S."/>
            <person name="Kogure K."/>
        </authorList>
    </citation>
    <scope>NUCLEOTIDE SEQUENCE [LARGE SCALE GENOMIC DNA]</scope>
    <source>
        <strain evidence="8">SG-18</strain>
    </source>
</reference>
<dbReference type="SUPFAM" id="SSF48557">
    <property type="entry name" value="L-aspartase-like"/>
    <property type="match status" value="1"/>
</dbReference>
<dbReference type="InterPro" id="IPR024083">
    <property type="entry name" value="Fumarase/histidase_N"/>
</dbReference>
<dbReference type="AlphaFoldDB" id="A0A2S7T988"/>
<comment type="catalytic activity">
    <reaction evidence="1">
        <text>2-(N(omega)-L-arginino)succinate = fumarate + L-arginine</text>
        <dbReference type="Rhea" id="RHEA:24020"/>
        <dbReference type="ChEBI" id="CHEBI:29806"/>
        <dbReference type="ChEBI" id="CHEBI:32682"/>
        <dbReference type="ChEBI" id="CHEBI:57472"/>
        <dbReference type="EC" id="4.3.2.1"/>
    </reaction>
</comment>
<evidence type="ECO:0000256" key="1">
    <source>
        <dbReference type="ARBA" id="ARBA00000985"/>
    </source>
</evidence>
<sequence length="428" mass="48433">MKLWNKQALQSIDQKIERFTVGQDRYWDMYLFPYDIQASKAHAQMLGEVRLISGEESQLLQKGLDQLLAEYEEGTLVIEESFEDMHSKIEFELTERLGETGKKIHTARSRNDQVLVALQLYQKESLLEIKSKVLQLFQCLLELSEQHAQSLLPGYTHMQVAMPSSFGLWFSAYAELLIDDTTMINAALDITDQNPLGSAAGYGSSFPIDRMRTTELLGFSTLKYNVVAAQLGRGRVERSTATALSQLGSTWAKLCQDICLYLSQDLDFISFPESLTTGSSIMPHKKNPDVFELLRAKGNSLQQLPLLLGSITQNLSSGYHRDLQLLKGPLIQGLLESRECLDILLYALPQIQVKEDLLKAEKYRFIFSVDTLNELVKNGVSFREAYQQMGQSIAEGRYQPKNGIDHQHLGSLGQLALEEIRLKMKEKQ</sequence>
<accession>A0A2S7T988</accession>
<dbReference type="PANTHER" id="PTHR43814:SF1">
    <property type="entry name" value="ARGININOSUCCINATE LYASE"/>
    <property type="match status" value="1"/>
</dbReference>
<evidence type="ECO:0000259" key="6">
    <source>
        <dbReference type="Pfam" id="PF00206"/>
    </source>
</evidence>
<dbReference type="GO" id="GO:0005829">
    <property type="term" value="C:cytosol"/>
    <property type="evidence" value="ECO:0007669"/>
    <property type="project" value="TreeGrafter"/>
</dbReference>
<organism evidence="7 8">
    <name type="scientific">Aureicoccus marinus</name>
    <dbReference type="NCBI Taxonomy" id="754435"/>
    <lineage>
        <taxon>Bacteria</taxon>
        <taxon>Pseudomonadati</taxon>
        <taxon>Bacteroidota</taxon>
        <taxon>Flavobacteriia</taxon>
        <taxon>Flavobacteriales</taxon>
        <taxon>Flavobacteriaceae</taxon>
        <taxon>Aureicoccus</taxon>
    </lineage>
</organism>
<evidence type="ECO:0000256" key="2">
    <source>
        <dbReference type="ARBA" id="ARBA00004941"/>
    </source>
</evidence>
<dbReference type="GO" id="GO:0004056">
    <property type="term" value="F:argininosuccinate lyase activity"/>
    <property type="evidence" value="ECO:0007669"/>
    <property type="project" value="UniProtKB-UniRule"/>
</dbReference>
<dbReference type="NCBIfam" id="TIGR00838">
    <property type="entry name" value="argH"/>
    <property type="match status" value="1"/>
</dbReference>
<evidence type="ECO:0000313" key="8">
    <source>
        <dbReference type="Proteomes" id="UP000239366"/>
    </source>
</evidence>
<dbReference type="GO" id="GO:0042450">
    <property type="term" value="P:L-arginine biosynthetic process via ornithine"/>
    <property type="evidence" value="ECO:0007669"/>
    <property type="project" value="UniProtKB-UniRule"/>
</dbReference>
<dbReference type="InterPro" id="IPR008948">
    <property type="entry name" value="L-Aspartase-like"/>
</dbReference>
<comment type="caution">
    <text evidence="7">The sequence shown here is derived from an EMBL/GenBank/DDBJ whole genome shotgun (WGS) entry which is preliminary data.</text>
</comment>
<dbReference type="InterPro" id="IPR022761">
    <property type="entry name" value="Fumarate_lyase_N"/>
</dbReference>
<keyword evidence="7" id="KW-0456">Lyase</keyword>
<evidence type="ECO:0000313" key="7">
    <source>
        <dbReference type="EMBL" id="PQJ16490.1"/>
    </source>
</evidence>